<evidence type="ECO:0000313" key="4">
    <source>
        <dbReference type="Proteomes" id="UP000243589"/>
    </source>
</evidence>
<feature type="transmembrane region" description="Helical" evidence="2">
    <location>
        <begin position="15"/>
        <end position="34"/>
    </location>
</feature>
<feature type="transmembrane region" description="Helical" evidence="2">
    <location>
        <begin position="156"/>
        <end position="177"/>
    </location>
</feature>
<keyword evidence="2" id="KW-0812">Transmembrane</keyword>
<feature type="transmembrane region" description="Helical" evidence="2">
    <location>
        <begin position="46"/>
        <end position="69"/>
    </location>
</feature>
<dbReference type="AlphaFoldDB" id="A0A150H5T3"/>
<reference evidence="3 4" key="1">
    <citation type="submission" date="2016-01" db="EMBL/GenBank/DDBJ databases">
        <title>Use of Whole Genome Sequencing to ascertain that Brevibacterium massiliense (Roux, Raoult 2009) is a later heterotypic synonym of Brevibacterium ravenspurgense (Mages 2008).</title>
        <authorList>
            <person name="Bernier A.-M."/>
            <person name="Burdz T."/>
            <person name="Huynh C."/>
            <person name="Pachecho A.L."/>
            <person name="Wiebe D."/>
            <person name="Bonner C."/>
            <person name="Bernard K."/>
        </authorList>
    </citation>
    <scope>NUCLEOTIDE SEQUENCE [LARGE SCALE GENOMIC DNA]</scope>
    <source>
        <strain evidence="3 4">CCUG56047</strain>
    </source>
</reference>
<organism evidence="3 4">
    <name type="scientific">Brevibacterium ravenspurgense</name>
    <dbReference type="NCBI Taxonomy" id="479117"/>
    <lineage>
        <taxon>Bacteria</taxon>
        <taxon>Bacillati</taxon>
        <taxon>Actinomycetota</taxon>
        <taxon>Actinomycetes</taxon>
        <taxon>Micrococcales</taxon>
        <taxon>Brevibacteriaceae</taxon>
        <taxon>Brevibacterium</taxon>
    </lineage>
</organism>
<name>A0A150H5T3_9MICO</name>
<feature type="region of interest" description="Disordered" evidence="1">
    <location>
        <begin position="187"/>
        <end position="207"/>
    </location>
</feature>
<evidence type="ECO:0000256" key="2">
    <source>
        <dbReference type="SAM" id="Phobius"/>
    </source>
</evidence>
<dbReference type="EMBL" id="LQQC01000012">
    <property type="protein sequence ID" value="KXZ57375.1"/>
    <property type="molecule type" value="Genomic_DNA"/>
</dbReference>
<comment type="caution">
    <text evidence="3">The sequence shown here is derived from an EMBL/GenBank/DDBJ whole genome shotgun (WGS) entry which is preliminary data.</text>
</comment>
<feature type="transmembrane region" description="Helical" evidence="2">
    <location>
        <begin position="123"/>
        <end position="144"/>
    </location>
</feature>
<keyword evidence="2" id="KW-1133">Transmembrane helix</keyword>
<keyword evidence="4" id="KW-1185">Reference proteome</keyword>
<keyword evidence="2" id="KW-0472">Membrane</keyword>
<dbReference type="Proteomes" id="UP000243589">
    <property type="component" value="Unassembled WGS sequence"/>
</dbReference>
<evidence type="ECO:0000256" key="1">
    <source>
        <dbReference type="SAM" id="MobiDB-lite"/>
    </source>
</evidence>
<accession>A0A150H5T3</accession>
<dbReference type="RefSeq" id="WP_244878152.1">
    <property type="nucleotide sequence ID" value="NZ_LQQC01000012.1"/>
</dbReference>
<sequence>MNQHSPVRSKTRTQILFFLAASAGVTMFGMYHVLEALGFIAPPPPFGDSIGTVAFGVDIALGVLALALLPSAIHHDPMEVEYGYVGPPSALVASLVILSVWMVSILAAPAGAIVLISLSARLSLYWTVPAVCASLMSALVYQLTHSPAHPNISWTTVFGSVALTLTLIAMGSVRGLVLRRQAQQAKQAKQTQQSQPPQQAQQAQSAG</sequence>
<gene>
    <name evidence="3" type="ORF">Bravens_01895</name>
</gene>
<protein>
    <submittedName>
        <fullName evidence="3">Uncharacterized protein</fullName>
    </submittedName>
</protein>
<dbReference type="PATRIC" id="fig|479117.4.peg.1879"/>
<evidence type="ECO:0000313" key="3">
    <source>
        <dbReference type="EMBL" id="KXZ57375.1"/>
    </source>
</evidence>
<feature type="transmembrane region" description="Helical" evidence="2">
    <location>
        <begin position="89"/>
        <end position="116"/>
    </location>
</feature>
<proteinExistence type="predicted"/>